<protein>
    <submittedName>
        <fullName evidence="1">DUF1861 family protein</fullName>
    </submittedName>
</protein>
<evidence type="ECO:0000313" key="2">
    <source>
        <dbReference type="Proteomes" id="UP001501470"/>
    </source>
</evidence>
<accession>A0ABN2D6X2</accession>
<keyword evidence="2" id="KW-1185">Reference proteome</keyword>
<dbReference type="Pfam" id="PF08950">
    <property type="entry name" value="DUF1861"/>
    <property type="match status" value="1"/>
</dbReference>
<reference evidence="1 2" key="1">
    <citation type="journal article" date="2019" name="Int. J. Syst. Evol. Microbiol.">
        <title>The Global Catalogue of Microorganisms (GCM) 10K type strain sequencing project: providing services to taxonomists for standard genome sequencing and annotation.</title>
        <authorList>
            <consortium name="The Broad Institute Genomics Platform"/>
            <consortium name="The Broad Institute Genome Sequencing Center for Infectious Disease"/>
            <person name="Wu L."/>
            <person name="Ma J."/>
        </authorList>
    </citation>
    <scope>NUCLEOTIDE SEQUENCE [LARGE SCALE GENOMIC DNA]</scope>
    <source>
        <strain evidence="1 2">JCM 15933</strain>
    </source>
</reference>
<dbReference type="PANTHER" id="PTHR37036:SF2">
    <property type="entry name" value="DUF1861 FAMILY PROTEIN"/>
    <property type="match status" value="1"/>
</dbReference>
<dbReference type="Gene3D" id="2.115.10.20">
    <property type="entry name" value="Glycosyl hydrolase domain, family 43"/>
    <property type="match status" value="1"/>
</dbReference>
<proteinExistence type="predicted"/>
<evidence type="ECO:0000313" key="1">
    <source>
        <dbReference type="EMBL" id="GAA1571446.1"/>
    </source>
</evidence>
<dbReference type="EMBL" id="BAAAQD010000046">
    <property type="protein sequence ID" value="GAA1571446.1"/>
    <property type="molecule type" value="Genomic_DNA"/>
</dbReference>
<dbReference type="SUPFAM" id="SSF75005">
    <property type="entry name" value="Arabinanase/levansucrase/invertase"/>
    <property type="match status" value="1"/>
</dbReference>
<name>A0ABN2D6X2_9ACTN</name>
<dbReference type="PANTHER" id="PTHR37036">
    <property type="match status" value="1"/>
</dbReference>
<sequence>MTLPPAGYRDLVAAHLRRPGRPTGVAEPIPGVGDRLAYNPCLIRQAGRALLAVRVESPGSYWRDRSSWDPEVRFYERTGDGWREAPGMPVFTAAEDPFAAWVLGPDGSPVLVLGVVSLDFGTDPPGVVTRFYAAPDVERLDPARPFVEVPGMKDIRLLQRRDGLAVCGRPQGGTAGRGRVSLILTDDYTQLSAELIAKAHIFHDQVAEDTKLGVNELYDLGDRIGVLGHVAVGEEGGPQEYAGAWWTIDPAACTTTAPAVIAMRADFPPAPPKRADLTDVVFPGSMEVLDGGTVRLYCGLGDASIGSIVVPSPLP</sequence>
<comment type="caution">
    <text evidence="1">The sequence shown here is derived from an EMBL/GenBank/DDBJ whole genome shotgun (WGS) entry which is preliminary data.</text>
</comment>
<dbReference type="InterPro" id="IPR015045">
    <property type="entry name" value="MPT-1-like_LmxM"/>
</dbReference>
<dbReference type="InterPro" id="IPR023296">
    <property type="entry name" value="Glyco_hydro_beta-prop_sf"/>
</dbReference>
<organism evidence="1 2">
    <name type="scientific">Dactylosporangium maewongense</name>
    <dbReference type="NCBI Taxonomy" id="634393"/>
    <lineage>
        <taxon>Bacteria</taxon>
        <taxon>Bacillati</taxon>
        <taxon>Actinomycetota</taxon>
        <taxon>Actinomycetes</taxon>
        <taxon>Micromonosporales</taxon>
        <taxon>Micromonosporaceae</taxon>
        <taxon>Dactylosporangium</taxon>
    </lineage>
</organism>
<gene>
    <name evidence="1" type="ORF">GCM10009827_111660</name>
</gene>
<dbReference type="Proteomes" id="UP001501470">
    <property type="component" value="Unassembled WGS sequence"/>
</dbReference>
<dbReference type="RefSeq" id="WP_344514405.1">
    <property type="nucleotide sequence ID" value="NZ_BAAAQD010000046.1"/>
</dbReference>